<dbReference type="Gene3D" id="1.10.1040.10">
    <property type="entry name" value="N-(1-d-carboxylethyl)-l-norvaline Dehydrogenase, domain 2"/>
    <property type="match status" value="1"/>
</dbReference>
<feature type="domain" description="3-hydroxyisobutyrate dehydrogenase-like NAD-binding" evidence="6">
    <location>
        <begin position="174"/>
        <end position="293"/>
    </location>
</feature>
<dbReference type="Gene3D" id="3.40.50.720">
    <property type="entry name" value="NAD(P)-binding Rossmann-like Domain"/>
    <property type="match status" value="1"/>
</dbReference>
<keyword evidence="3" id="KW-0520">NAD</keyword>
<name>A0A1S1PF43_9ACTN</name>
<dbReference type="InterPro" id="IPR015815">
    <property type="entry name" value="HIBADH-related"/>
</dbReference>
<evidence type="ECO:0000256" key="2">
    <source>
        <dbReference type="ARBA" id="ARBA00023002"/>
    </source>
</evidence>
<evidence type="ECO:0000313" key="7">
    <source>
        <dbReference type="EMBL" id="OHV21558.1"/>
    </source>
</evidence>
<dbReference type="InterPro" id="IPR036291">
    <property type="entry name" value="NAD(P)-bd_dom_sf"/>
</dbReference>
<dbReference type="SUPFAM" id="SSF48179">
    <property type="entry name" value="6-phosphogluconate dehydrogenase C-terminal domain-like"/>
    <property type="match status" value="1"/>
</dbReference>
<proteinExistence type="inferred from homology"/>
<dbReference type="OrthoDB" id="3185659at2"/>
<keyword evidence="2" id="KW-0560">Oxidoreductase</keyword>
<comment type="similarity">
    <text evidence="1">Belongs to the HIBADH-related family.</text>
</comment>
<keyword evidence="8" id="KW-1185">Reference proteome</keyword>
<dbReference type="InterPro" id="IPR006115">
    <property type="entry name" value="6PGDH_NADP-bd"/>
</dbReference>
<dbReference type="PANTHER" id="PTHR43060:SF15">
    <property type="entry name" value="3-HYDROXYISOBUTYRATE DEHYDROGENASE-LIKE 1, MITOCHONDRIAL-RELATED"/>
    <property type="match status" value="1"/>
</dbReference>
<feature type="domain" description="6-phosphogluconate dehydrogenase NADP-binding" evidence="5">
    <location>
        <begin position="12"/>
        <end position="168"/>
    </location>
</feature>
<evidence type="ECO:0000256" key="3">
    <source>
        <dbReference type="ARBA" id="ARBA00023027"/>
    </source>
</evidence>
<dbReference type="GO" id="GO:0051287">
    <property type="term" value="F:NAD binding"/>
    <property type="evidence" value="ECO:0007669"/>
    <property type="project" value="InterPro"/>
</dbReference>
<reference evidence="8" key="1">
    <citation type="submission" date="2016-07" db="EMBL/GenBank/DDBJ databases">
        <title>Frankia sp. NRRL B-16219 Genome sequencing.</title>
        <authorList>
            <person name="Ghodhbane-Gtari F."/>
            <person name="Swanson E."/>
            <person name="Gueddou A."/>
            <person name="Louati M."/>
            <person name="Nouioui I."/>
            <person name="Hezbri K."/>
            <person name="Abebe-Akele F."/>
            <person name="Simpson S."/>
            <person name="Morris K."/>
            <person name="Thomas K."/>
            <person name="Gtari M."/>
            <person name="Tisa L.S."/>
        </authorList>
    </citation>
    <scope>NUCLEOTIDE SEQUENCE [LARGE SCALE GENOMIC DNA]</scope>
    <source>
        <strain evidence="8">NRRL B-16219</strain>
    </source>
</reference>
<dbReference type="PIRSF" id="PIRSF000103">
    <property type="entry name" value="HIBADH"/>
    <property type="match status" value="1"/>
</dbReference>
<dbReference type="InterPro" id="IPR008927">
    <property type="entry name" value="6-PGluconate_DH-like_C_sf"/>
</dbReference>
<dbReference type="EMBL" id="MAXA01000252">
    <property type="protein sequence ID" value="OHV21558.1"/>
    <property type="molecule type" value="Genomic_DNA"/>
</dbReference>
<accession>A0A1S1PF43</accession>
<dbReference type="Pfam" id="PF03446">
    <property type="entry name" value="NAD_binding_2"/>
    <property type="match status" value="1"/>
</dbReference>
<dbReference type="InterPro" id="IPR029154">
    <property type="entry name" value="HIBADH-like_NADP-bd"/>
</dbReference>
<dbReference type="GO" id="GO:0050661">
    <property type="term" value="F:NADP binding"/>
    <property type="evidence" value="ECO:0007669"/>
    <property type="project" value="InterPro"/>
</dbReference>
<protein>
    <submittedName>
        <fullName evidence="7">Oxidoreductase</fullName>
    </submittedName>
</protein>
<dbReference type="PANTHER" id="PTHR43060">
    <property type="entry name" value="3-HYDROXYISOBUTYRATE DEHYDROGENASE-LIKE 1, MITOCHONDRIAL-RELATED"/>
    <property type="match status" value="1"/>
</dbReference>
<dbReference type="SUPFAM" id="SSF51735">
    <property type="entry name" value="NAD(P)-binding Rossmann-fold domains"/>
    <property type="match status" value="1"/>
</dbReference>
<evidence type="ECO:0000259" key="5">
    <source>
        <dbReference type="Pfam" id="PF03446"/>
    </source>
</evidence>
<dbReference type="Proteomes" id="UP000179769">
    <property type="component" value="Unassembled WGS sequence"/>
</dbReference>
<dbReference type="InterPro" id="IPR013328">
    <property type="entry name" value="6PGD_dom2"/>
</dbReference>
<dbReference type="RefSeq" id="WP_071066339.1">
    <property type="nucleotide sequence ID" value="NZ_MAXA01000252.1"/>
</dbReference>
<evidence type="ECO:0000259" key="6">
    <source>
        <dbReference type="Pfam" id="PF14833"/>
    </source>
</evidence>
<comment type="caution">
    <text evidence="7">The sequence shown here is derived from an EMBL/GenBank/DDBJ whole genome shotgun (WGS) entry which is preliminary data.</text>
</comment>
<dbReference type="Pfam" id="PF14833">
    <property type="entry name" value="NAD_binding_11"/>
    <property type="match status" value="1"/>
</dbReference>
<dbReference type="AlphaFoldDB" id="A0A1S1PF43"/>
<gene>
    <name evidence="7" type="ORF">BBK14_26325</name>
</gene>
<evidence type="ECO:0000256" key="1">
    <source>
        <dbReference type="ARBA" id="ARBA00009080"/>
    </source>
</evidence>
<evidence type="ECO:0000256" key="4">
    <source>
        <dbReference type="PIRSR" id="PIRSR000103-1"/>
    </source>
</evidence>
<dbReference type="GO" id="GO:0016491">
    <property type="term" value="F:oxidoreductase activity"/>
    <property type="evidence" value="ECO:0007669"/>
    <property type="project" value="UniProtKB-KW"/>
</dbReference>
<organism evidence="7 8">
    <name type="scientific">Parafrankia soli</name>
    <dbReference type="NCBI Taxonomy" id="2599596"/>
    <lineage>
        <taxon>Bacteria</taxon>
        <taxon>Bacillati</taxon>
        <taxon>Actinomycetota</taxon>
        <taxon>Actinomycetes</taxon>
        <taxon>Frankiales</taxon>
        <taxon>Frankiaceae</taxon>
        <taxon>Parafrankia</taxon>
    </lineage>
</organism>
<sequence>MSPESMSPESTRVGWIGTGVMGASMCGHLLRRGYRVTVTTRSRDSADGLLAAGATWADSPAEVAAGSDVVFSMVGLPADVREVLLGPAGALVGAGPGAVLVDMTTSEPALAVEIGRVAGEIGVHALDAPVSGGDVGARNATLSIMVGGPAGVFEAVRPGLEAMGATIVRQGDHGAGQHTKMVNQILIASTMVAMSEGLLYASRVGLDVAGVLESVGSGAAGSWSLSNLAPRVVGGDFAPGFFVDHMVKDLGIALAEARRARLALPGLALANQLYVALQAQDRGRDGAQALVHALASLSGLEWPPHPA</sequence>
<feature type="active site" evidence="4">
    <location>
        <position position="180"/>
    </location>
</feature>
<evidence type="ECO:0000313" key="8">
    <source>
        <dbReference type="Proteomes" id="UP000179769"/>
    </source>
</evidence>